<dbReference type="AlphaFoldDB" id="A0A0C1ZBN1"/>
<evidence type="ECO:0000313" key="2">
    <source>
        <dbReference type="Proteomes" id="UP000031599"/>
    </source>
</evidence>
<dbReference type="Proteomes" id="UP000031599">
    <property type="component" value="Unassembled WGS sequence"/>
</dbReference>
<proteinExistence type="predicted"/>
<sequence>MTLESVADLLREGPYADELASLTVADLRRAPLPEGPPRVRAGETVEDAVMRVFRSRPGVWMASSFFVRNFELRRWTAQQILGDLVEDGLLERRGVTSATRYRLVHVHTLDSRVVPKREGCS</sequence>
<gene>
    <name evidence="1" type="ORF">DB30_05829</name>
</gene>
<name>A0A0C1ZBN1_9BACT</name>
<protein>
    <submittedName>
        <fullName evidence="1">Uncharacterized protein</fullName>
    </submittedName>
</protein>
<dbReference type="InterPro" id="IPR036388">
    <property type="entry name" value="WH-like_DNA-bd_sf"/>
</dbReference>
<dbReference type="Gene3D" id="1.10.10.10">
    <property type="entry name" value="Winged helix-like DNA-binding domain superfamily/Winged helix DNA-binding domain"/>
    <property type="match status" value="1"/>
</dbReference>
<evidence type="ECO:0000313" key="1">
    <source>
        <dbReference type="EMBL" id="KIG15129.1"/>
    </source>
</evidence>
<comment type="caution">
    <text evidence="1">The sequence shown here is derived from an EMBL/GenBank/DDBJ whole genome shotgun (WGS) entry which is preliminary data.</text>
</comment>
<dbReference type="EMBL" id="JMCC02000059">
    <property type="protein sequence ID" value="KIG15129.1"/>
    <property type="molecule type" value="Genomic_DNA"/>
</dbReference>
<reference evidence="1 2" key="1">
    <citation type="submission" date="2014-12" db="EMBL/GenBank/DDBJ databases">
        <title>Genome assembly of Enhygromyxa salina DSM 15201.</title>
        <authorList>
            <person name="Sharma G."/>
            <person name="Subramanian S."/>
        </authorList>
    </citation>
    <scope>NUCLEOTIDE SEQUENCE [LARGE SCALE GENOMIC DNA]</scope>
    <source>
        <strain evidence="1 2">DSM 15201</strain>
    </source>
</reference>
<organism evidence="1 2">
    <name type="scientific">Enhygromyxa salina</name>
    <dbReference type="NCBI Taxonomy" id="215803"/>
    <lineage>
        <taxon>Bacteria</taxon>
        <taxon>Pseudomonadati</taxon>
        <taxon>Myxococcota</taxon>
        <taxon>Polyangia</taxon>
        <taxon>Nannocystales</taxon>
        <taxon>Nannocystaceae</taxon>
        <taxon>Enhygromyxa</taxon>
    </lineage>
</organism>
<accession>A0A0C1ZBN1</accession>